<evidence type="ECO:0000256" key="2">
    <source>
        <dbReference type="ARBA" id="ARBA00022771"/>
    </source>
</evidence>
<accession>A0AAN9UE50</accession>
<keyword evidence="1" id="KW-0479">Metal-binding</keyword>
<dbReference type="InterPro" id="IPR008913">
    <property type="entry name" value="Znf_CHY"/>
</dbReference>
<keyword evidence="2 4" id="KW-0863">Zinc-finger</keyword>
<gene>
    <name evidence="6" type="ORF">SLS62_009572</name>
</gene>
<dbReference type="PANTHER" id="PTHR28082">
    <property type="entry name" value="ZINC FINGER PROTEIN"/>
    <property type="match status" value="1"/>
</dbReference>
<sequence length="125" mass="14440">MCKHILNAQVAIRSPCCKKWFDCAQCHAEQEQHELLRTFEMTFACKKCRKCFRKDAQEFEEADEFCPHCDNHFVLEAAIPKPALTVEGEDARVNNKMLRDDRVKPDNKNGQITIFDPLPEADKLG</sequence>
<organism evidence="6 7">
    <name type="scientific">Diatrype stigma</name>
    <dbReference type="NCBI Taxonomy" id="117547"/>
    <lineage>
        <taxon>Eukaryota</taxon>
        <taxon>Fungi</taxon>
        <taxon>Dikarya</taxon>
        <taxon>Ascomycota</taxon>
        <taxon>Pezizomycotina</taxon>
        <taxon>Sordariomycetes</taxon>
        <taxon>Xylariomycetidae</taxon>
        <taxon>Xylariales</taxon>
        <taxon>Diatrypaceae</taxon>
        <taxon>Diatrype</taxon>
    </lineage>
</organism>
<evidence type="ECO:0000256" key="1">
    <source>
        <dbReference type="ARBA" id="ARBA00022723"/>
    </source>
</evidence>
<name>A0AAN9UE50_9PEZI</name>
<comment type="caution">
    <text evidence="6">The sequence shown here is derived from an EMBL/GenBank/DDBJ whole genome shotgun (WGS) entry which is preliminary data.</text>
</comment>
<dbReference type="InterPro" id="IPR037274">
    <property type="entry name" value="Znf_CHY_sf"/>
</dbReference>
<dbReference type="PROSITE" id="PS51266">
    <property type="entry name" value="ZF_CHY"/>
    <property type="match status" value="1"/>
</dbReference>
<evidence type="ECO:0000259" key="5">
    <source>
        <dbReference type="PROSITE" id="PS51266"/>
    </source>
</evidence>
<dbReference type="AlphaFoldDB" id="A0AAN9UE50"/>
<dbReference type="SUPFAM" id="SSF161219">
    <property type="entry name" value="CHY zinc finger-like"/>
    <property type="match status" value="1"/>
</dbReference>
<dbReference type="Proteomes" id="UP001320420">
    <property type="component" value="Unassembled WGS sequence"/>
</dbReference>
<dbReference type="GO" id="GO:0005758">
    <property type="term" value="C:mitochondrial intermembrane space"/>
    <property type="evidence" value="ECO:0007669"/>
    <property type="project" value="TreeGrafter"/>
</dbReference>
<dbReference type="Pfam" id="PF05495">
    <property type="entry name" value="zf-CHY"/>
    <property type="match status" value="1"/>
</dbReference>
<dbReference type="InterPro" id="IPR052604">
    <property type="entry name" value="Mito_Tim_assembly_helper"/>
</dbReference>
<evidence type="ECO:0000256" key="3">
    <source>
        <dbReference type="ARBA" id="ARBA00022833"/>
    </source>
</evidence>
<evidence type="ECO:0000313" key="7">
    <source>
        <dbReference type="Proteomes" id="UP001320420"/>
    </source>
</evidence>
<dbReference type="PANTHER" id="PTHR28082:SF2">
    <property type="entry name" value="CHY-TYPE DOMAIN-CONTAINING PROTEIN"/>
    <property type="match status" value="1"/>
</dbReference>
<feature type="domain" description="CHY-type" evidence="5">
    <location>
        <begin position="1"/>
        <end position="71"/>
    </location>
</feature>
<proteinExistence type="predicted"/>
<keyword evidence="7" id="KW-1185">Reference proteome</keyword>
<dbReference type="GO" id="GO:0045041">
    <property type="term" value="P:protein import into mitochondrial intermembrane space"/>
    <property type="evidence" value="ECO:0007669"/>
    <property type="project" value="TreeGrafter"/>
</dbReference>
<protein>
    <recommendedName>
        <fullName evidence="5">CHY-type domain-containing protein</fullName>
    </recommendedName>
</protein>
<evidence type="ECO:0000256" key="4">
    <source>
        <dbReference type="PROSITE-ProRule" id="PRU00601"/>
    </source>
</evidence>
<reference evidence="6 7" key="1">
    <citation type="submission" date="2024-02" db="EMBL/GenBank/DDBJ databases">
        <title>De novo assembly and annotation of 12 fungi associated with fruit tree decline syndrome in Ontario, Canada.</title>
        <authorList>
            <person name="Sulman M."/>
            <person name="Ellouze W."/>
            <person name="Ilyukhin E."/>
        </authorList>
    </citation>
    <scope>NUCLEOTIDE SEQUENCE [LARGE SCALE GENOMIC DNA]</scope>
    <source>
        <strain evidence="6 7">M11/M66-122</strain>
    </source>
</reference>
<dbReference type="EMBL" id="JAKJXP020000103">
    <property type="protein sequence ID" value="KAK7746047.1"/>
    <property type="molecule type" value="Genomic_DNA"/>
</dbReference>
<keyword evidence="3" id="KW-0862">Zinc</keyword>
<evidence type="ECO:0000313" key="6">
    <source>
        <dbReference type="EMBL" id="KAK7746047.1"/>
    </source>
</evidence>
<dbReference type="GO" id="GO:0008270">
    <property type="term" value="F:zinc ion binding"/>
    <property type="evidence" value="ECO:0007669"/>
    <property type="project" value="UniProtKB-KW"/>
</dbReference>